<organism evidence="2 3">
    <name type="scientific">Candidatus Uhrbacteria bacterium RIFCSPHIGHO2_12_FULL_60_25</name>
    <dbReference type="NCBI Taxonomy" id="1802399"/>
    <lineage>
        <taxon>Bacteria</taxon>
        <taxon>Candidatus Uhriibacteriota</taxon>
    </lineage>
</organism>
<feature type="transmembrane region" description="Helical" evidence="1">
    <location>
        <begin position="76"/>
        <end position="93"/>
    </location>
</feature>
<dbReference type="Proteomes" id="UP000176603">
    <property type="component" value="Unassembled WGS sequence"/>
</dbReference>
<name>A0A1F7UJH1_9BACT</name>
<keyword evidence="1" id="KW-0472">Membrane</keyword>
<proteinExistence type="predicted"/>
<dbReference type="AlphaFoldDB" id="A0A1F7UJH1"/>
<dbReference type="EMBL" id="MGEH01000032">
    <property type="protein sequence ID" value="OGL78409.1"/>
    <property type="molecule type" value="Genomic_DNA"/>
</dbReference>
<sequence>MTQKNVETAMWVLRIAVAGEFLGHGVFALQGKAQWVGWMQQLIGMDAGFATQLLLMIGVLDLIVAFFVLVKPIRAIVLWAALWGFWTAILRPLVGEPIWDFIERWANWGAPLALLFLSGWPKKGREWLEDATAR</sequence>
<accession>A0A1F7UJH1</accession>
<keyword evidence="1" id="KW-1133">Transmembrane helix</keyword>
<reference evidence="2 3" key="1">
    <citation type="journal article" date="2016" name="Nat. Commun.">
        <title>Thousands of microbial genomes shed light on interconnected biogeochemical processes in an aquifer system.</title>
        <authorList>
            <person name="Anantharaman K."/>
            <person name="Brown C.T."/>
            <person name="Hug L.A."/>
            <person name="Sharon I."/>
            <person name="Castelle C.J."/>
            <person name="Probst A.J."/>
            <person name="Thomas B.C."/>
            <person name="Singh A."/>
            <person name="Wilkins M.J."/>
            <person name="Karaoz U."/>
            <person name="Brodie E.L."/>
            <person name="Williams K.H."/>
            <person name="Hubbard S.S."/>
            <person name="Banfield J.F."/>
        </authorList>
    </citation>
    <scope>NUCLEOTIDE SEQUENCE [LARGE SCALE GENOMIC DNA]</scope>
</reference>
<comment type="caution">
    <text evidence="2">The sequence shown here is derived from an EMBL/GenBank/DDBJ whole genome shotgun (WGS) entry which is preliminary data.</text>
</comment>
<dbReference type="STRING" id="1802399.A3E39_02830"/>
<feature type="transmembrane region" description="Helical" evidence="1">
    <location>
        <begin position="49"/>
        <end position="69"/>
    </location>
</feature>
<evidence type="ECO:0000313" key="3">
    <source>
        <dbReference type="Proteomes" id="UP000176603"/>
    </source>
</evidence>
<protein>
    <recommendedName>
        <fullName evidence="4">DoxX family protein</fullName>
    </recommendedName>
</protein>
<evidence type="ECO:0008006" key="4">
    <source>
        <dbReference type="Google" id="ProtNLM"/>
    </source>
</evidence>
<gene>
    <name evidence="2" type="ORF">A3E39_02830</name>
</gene>
<feature type="transmembrane region" description="Helical" evidence="1">
    <location>
        <begin position="12"/>
        <end position="29"/>
    </location>
</feature>
<evidence type="ECO:0000256" key="1">
    <source>
        <dbReference type="SAM" id="Phobius"/>
    </source>
</evidence>
<evidence type="ECO:0000313" key="2">
    <source>
        <dbReference type="EMBL" id="OGL78409.1"/>
    </source>
</evidence>
<keyword evidence="1" id="KW-0812">Transmembrane</keyword>